<protein>
    <submittedName>
        <fullName evidence="2">Uncharacterized protein</fullName>
    </submittedName>
</protein>
<organism evidence="2">
    <name type="scientific">uncultured Rubrobacteraceae bacterium</name>
    <dbReference type="NCBI Taxonomy" id="349277"/>
    <lineage>
        <taxon>Bacteria</taxon>
        <taxon>Bacillati</taxon>
        <taxon>Actinomycetota</taxon>
        <taxon>Rubrobacteria</taxon>
        <taxon>Rubrobacterales</taxon>
        <taxon>Rubrobacteraceae</taxon>
        <taxon>environmental samples</taxon>
    </lineage>
</organism>
<sequence length="108" mass="11745">MPAYRCFSAKHARASRYATLPGKVPRQRPYSRRPGSRPSQDRARSMVESLDGRKPDGSGALTKATPALAGNSPNLPTSALASPRSRDVPPARRRVTSIKEIYLEADGK</sequence>
<feature type="compositionally biased region" description="Basic and acidic residues" evidence="1">
    <location>
        <begin position="39"/>
        <end position="56"/>
    </location>
</feature>
<gene>
    <name evidence="2" type="ORF">AVDCRST_MAG25-3040</name>
</gene>
<proteinExistence type="predicted"/>
<dbReference type="EMBL" id="CADCVI010000203">
    <property type="protein sequence ID" value="CAA9485304.1"/>
    <property type="molecule type" value="Genomic_DNA"/>
</dbReference>
<evidence type="ECO:0000313" key="2">
    <source>
        <dbReference type="EMBL" id="CAA9485304.1"/>
    </source>
</evidence>
<reference evidence="2" key="1">
    <citation type="submission" date="2020-02" db="EMBL/GenBank/DDBJ databases">
        <authorList>
            <person name="Meier V. D."/>
        </authorList>
    </citation>
    <scope>NUCLEOTIDE SEQUENCE</scope>
    <source>
        <strain evidence="2">AVDCRST_MAG25</strain>
    </source>
</reference>
<feature type="compositionally biased region" description="Basic residues" evidence="1">
    <location>
        <begin position="25"/>
        <end position="35"/>
    </location>
</feature>
<accession>A0A6J4RYV9</accession>
<feature type="compositionally biased region" description="Polar residues" evidence="1">
    <location>
        <begin position="71"/>
        <end position="80"/>
    </location>
</feature>
<dbReference type="AlphaFoldDB" id="A0A6J4RYV9"/>
<evidence type="ECO:0000256" key="1">
    <source>
        <dbReference type="SAM" id="MobiDB-lite"/>
    </source>
</evidence>
<feature type="region of interest" description="Disordered" evidence="1">
    <location>
        <begin position="17"/>
        <end position="93"/>
    </location>
</feature>
<name>A0A6J4RYV9_9ACTN</name>